<dbReference type="GO" id="GO:0003924">
    <property type="term" value="F:GTPase activity"/>
    <property type="evidence" value="ECO:0007669"/>
    <property type="project" value="InterPro"/>
</dbReference>
<dbReference type="CDD" id="cd00154">
    <property type="entry name" value="Rab"/>
    <property type="match status" value="1"/>
</dbReference>
<proteinExistence type="predicted"/>
<gene>
    <name evidence="3" type="ORF">LCGC14_1775460</name>
</gene>
<comment type="caution">
    <text evidence="3">The sequence shown here is derived from an EMBL/GenBank/DDBJ whole genome shotgun (WGS) entry which is preliminary data.</text>
</comment>
<dbReference type="GO" id="GO:0005525">
    <property type="term" value="F:GTP binding"/>
    <property type="evidence" value="ECO:0007669"/>
    <property type="project" value="UniProtKB-KW"/>
</dbReference>
<protein>
    <recommendedName>
        <fullName evidence="4">GTP-binding protein</fullName>
    </recommendedName>
</protein>
<dbReference type="EMBL" id="LAZR01016707">
    <property type="protein sequence ID" value="KKM03335.1"/>
    <property type="molecule type" value="Genomic_DNA"/>
</dbReference>
<keyword evidence="2" id="KW-0342">GTP-binding</keyword>
<evidence type="ECO:0008006" key="4">
    <source>
        <dbReference type="Google" id="ProtNLM"/>
    </source>
</evidence>
<dbReference type="InterPro" id="IPR001806">
    <property type="entry name" value="Small_GTPase"/>
</dbReference>
<keyword evidence="1" id="KW-0547">Nucleotide-binding</keyword>
<dbReference type="PRINTS" id="PR00449">
    <property type="entry name" value="RASTRNSFRMNG"/>
</dbReference>
<reference evidence="3" key="1">
    <citation type="journal article" date="2015" name="Nature">
        <title>Complex archaea that bridge the gap between prokaryotes and eukaryotes.</title>
        <authorList>
            <person name="Spang A."/>
            <person name="Saw J.H."/>
            <person name="Jorgensen S.L."/>
            <person name="Zaremba-Niedzwiedzka K."/>
            <person name="Martijn J."/>
            <person name="Lind A.E."/>
            <person name="van Eijk R."/>
            <person name="Schleper C."/>
            <person name="Guy L."/>
            <person name="Ettema T.J."/>
        </authorList>
    </citation>
    <scope>NUCLEOTIDE SEQUENCE</scope>
</reference>
<organism evidence="3">
    <name type="scientific">marine sediment metagenome</name>
    <dbReference type="NCBI Taxonomy" id="412755"/>
    <lineage>
        <taxon>unclassified sequences</taxon>
        <taxon>metagenomes</taxon>
        <taxon>ecological metagenomes</taxon>
    </lineage>
</organism>
<evidence type="ECO:0000256" key="2">
    <source>
        <dbReference type="ARBA" id="ARBA00023134"/>
    </source>
</evidence>
<dbReference type="PANTHER" id="PTHR47977">
    <property type="entry name" value="RAS-RELATED PROTEIN RAB"/>
    <property type="match status" value="1"/>
</dbReference>
<dbReference type="PROSITE" id="PS51421">
    <property type="entry name" value="RAS"/>
    <property type="match status" value="1"/>
</dbReference>
<dbReference type="AlphaFoldDB" id="A0A0F9GX00"/>
<accession>A0A0F9GX00</accession>
<dbReference type="Pfam" id="PF00071">
    <property type="entry name" value="Ras"/>
    <property type="match status" value="1"/>
</dbReference>
<dbReference type="PROSITE" id="PS51419">
    <property type="entry name" value="RAB"/>
    <property type="match status" value="1"/>
</dbReference>
<dbReference type="SMART" id="SM00175">
    <property type="entry name" value="RAB"/>
    <property type="match status" value="1"/>
</dbReference>
<evidence type="ECO:0000256" key="1">
    <source>
        <dbReference type="ARBA" id="ARBA00022741"/>
    </source>
</evidence>
<dbReference type="InterPro" id="IPR027417">
    <property type="entry name" value="P-loop_NTPase"/>
</dbReference>
<dbReference type="InterPro" id="IPR005225">
    <property type="entry name" value="Small_GTP-bd"/>
</dbReference>
<sequence length="194" mass="21961">MIKFKVVVAGAKNVGKTSLLRRFATGKFERSTLSTIGVDFETKKVIVDDTEILLNIWDFAGEKKFRLLFPSYISGASGALMLYDVTNEDSLGDLFDWINVISLVPNSPKTKIMIETKIDLERKVSRKDALDFFEKYKFRGELLSTSSKTGENVEKAFEMLGREILKNSLKKCHSCGKLFPLELKFCQYCGSKTN</sequence>
<dbReference type="InterPro" id="IPR050227">
    <property type="entry name" value="Rab"/>
</dbReference>
<name>A0A0F9GX00_9ZZZZ</name>
<dbReference type="FunFam" id="3.40.50.300:FF:001447">
    <property type="entry name" value="Ras-related protein Rab-1B"/>
    <property type="match status" value="1"/>
</dbReference>
<evidence type="ECO:0000313" key="3">
    <source>
        <dbReference type="EMBL" id="KKM03335.1"/>
    </source>
</evidence>
<dbReference type="SMART" id="SM00173">
    <property type="entry name" value="RAS"/>
    <property type="match status" value="1"/>
</dbReference>
<dbReference type="SUPFAM" id="SSF52540">
    <property type="entry name" value="P-loop containing nucleoside triphosphate hydrolases"/>
    <property type="match status" value="1"/>
</dbReference>
<dbReference type="Gene3D" id="3.40.50.300">
    <property type="entry name" value="P-loop containing nucleotide triphosphate hydrolases"/>
    <property type="match status" value="1"/>
</dbReference>
<dbReference type="NCBIfam" id="TIGR00231">
    <property type="entry name" value="small_GTP"/>
    <property type="match status" value="1"/>
</dbReference>
<dbReference type="SMART" id="SM00174">
    <property type="entry name" value="RHO"/>
    <property type="match status" value="1"/>
</dbReference>